<gene>
    <name evidence="3" type="ORF">DTO57_05815</name>
</gene>
<evidence type="ECO:0000313" key="4">
    <source>
        <dbReference type="Proteomes" id="UP000253508"/>
    </source>
</evidence>
<comment type="similarity">
    <text evidence="1">Belongs to the bacterial solute-binding protein 1 family.</text>
</comment>
<feature type="region of interest" description="Disordered" evidence="2">
    <location>
        <begin position="1"/>
        <end position="26"/>
    </location>
</feature>
<name>A0A367Y894_9MICO</name>
<dbReference type="InterPro" id="IPR050490">
    <property type="entry name" value="Bact_solute-bd_prot1"/>
</dbReference>
<reference evidence="3 4" key="1">
    <citation type="submission" date="2018-07" db="EMBL/GenBank/DDBJ databases">
        <title>Microbacterium endoborsara sp. nov., a novel actinobacterium isolated from Borszczowia aralocaspica.</title>
        <authorList>
            <person name="An D."/>
        </authorList>
    </citation>
    <scope>NUCLEOTIDE SEQUENCE [LARGE SCALE GENOMIC DNA]</scope>
    <source>
        <strain evidence="3 4">C1.15228</strain>
    </source>
</reference>
<dbReference type="AlphaFoldDB" id="A0A367Y894"/>
<dbReference type="EMBL" id="QORO01000001">
    <property type="protein sequence ID" value="RCK62116.1"/>
    <property type="molecule type" value="Genomic_DNA"/>
</dbReference>
<comment type="caution">
    <text evidence="3">The sequence shown here is derived from an EMBL/GenBank/DDBJ whole genome shotgun (WGS) entry which is preliminary data.</text>
</comment>
<keyword evidence="4" id="KW-1185">Reference proteome</keyword>
<dbReference type="PANTHER" id="PTHR43649:SF31">
    <property type="entry name" value="SN-GLYCEROL-3-PHOSPHATE-BINDING PERIPLASMIC PROTEIN UGPB"/>
    <property type="match status" value="1"/>
</dbReference>
<dbReference type="SUPFAM" id="SSF53850">
    <property type="entry name" value="Periplasmic binding protein-like II"/>
    <property type="match status" value="1"/>
</dbReference>
<dbReference type="Proteomes" id="UP000253508">
    <property type="component" value="Unassembled WGS sequence"/>
</dbReference>
<dbReference type="Gene3D" id="3.40.190.10">
    <property type="entry name" value="Periplasmic binding protein-like II"/>
    <property type="match status" value="2"/>
</dbReference>
<protein>
    <submittedName>
        <fullName evidence="3">Extracellular solute-binding protein</fullName>
    </submittedName>
</protein>
<sequence>MSLSGRRLGTSPPPRRAKETSMSTLGTRRTAVRRTLAIVGAVSAAALVMSGCGSADDNGTTVASSDGAIDDASLPAYVPIDAIEPDFPGVDGSPSGYLTVPDELVQGFDTPPGSGGTYTAMTPLWGTIPPTSGNSYFDAVNEAMGTTINFQISDGNTYGDKLAAVLASPKDMPDWISIPSWNVPPRFGTGVDKLFEDLTPYLGGDAIKDYPYLANIPTDAWRACSWNGKLYGIPQPGEGNLGNWYFYRDDLLPDAELPTNADEMLQFLKDNTKDGHYGSEDPWTVAQIMFGVPDKWTVGDDGQLINKFETDEYREALEWTAELFASGAVHPDAVAGETASAKQRFESGQDVVMGDGVGYYSEALTRMRATDPDFSISLMPVFAADGGTPVLYKTPAAGICSYIKKTGDEDQTKEILTAANFMAAPYGTAENRLITYGVEGEHYELDDNGVPVATALAQNEIQASYIFLVSPPAAIAKTELPDYVEKYTTWMADNVEYLTEPPFFGQNITEPSQYAALGQPFEDLASDIIRGRKSIDALDAAIETWRTSGGEELRAFYQDILDGQEQG</sequence>
<organism evidence="3 4">
    <name type="scientific">Microbacterium sorbitolivorans</name>
    <dbReference type="NCBI Taxonomy" id="1867410"/>
    <lineage>
        <taxon>Bacteria</taxon>
        <taxon>Bacillati</taxon>
        <taxon>Actinomycetota</taxon>
        <taxon>Actinomycetes</taxon>
        <taxon>Micrococcales</taxon>
        <taxon>Microbacteriaceae</taxon>
        <taxon>Microbacterium</taxon>
    </lineage>
</organism>
<evidence type="ECO:0000313" key="3">
    <source>
        <dbReference type="EMBL" id="RCK62116.1"/>
    </source>
</evidence>
<proteinExistence type="inferred from homology"/>
<dbReference type="PANTHER" id="PTHR43649">
    <property type="entry name" value="ARABINOSE-BINDING PROTEIN-RELATED"/>
    <property type="match status" value="1"/>
</dbReference>
<evidence type="ECO:0000256" key="2">
    <source>
        <dbReference type="SAM" id="MobiDB-lite"/>
    </source>
</evidence>
<accession>A0A367Y894</accession>
<evidence type="ECO:0000256" key="1">
    <source>
        <dbReference type="ARBA" id="ARBA00008520"/>
    </source>
</evidence>
<dbReference type="OrthoDB" id="3225049at2"/>